<dbReference type="GO" id="GO:0005737">
    <property type="term" value="C:cytoplasm"/>
    <property type="evidence" value="ECO:0007669"/>
    <property type="project" value="TreeGrafter"/>
</dbReference>
<dbReference type="Proteomes" id="UP000051886">
    <property type="component" value="Unassembled WGS sequence"/>
</dbReference>
<dbReference type="Gene3D" id="3.40.630.30">
    <property type="match status" value="1"/>
</dbReference>
<dbReference type="PANTHER" id="PTHR43441">
    <property type="entry name" value="RIBOSOMAL-PROTEIN-SERINE ACETYLTRANSFERASE"/>
    <property type="match status" value="1"/>
</dbReference>
<dbReference type="AlphaFoldDB" id="A0A0R2LN13"/>
<dbReference type="InterPro" id="IPR016181">
    <property type="entry name" value="Acyl_CoA_acyltransferase"/>
</dbReference>
<dbReference type="Pfam" id="PF13302">
    <property type="entry name" value="Acetyltransf_3"/>
    <property type="match status" value="1"/>
</dbReference>
<name>A0A0R2LN13_9LACO</name>
<evidence type="ECO:0000313" key="3">
    <source>
        <dbReference type="Proteomes" id="UP000051886"/>
    </source>
</evidence>
<dbReference type="PATRIC" id="fig|449659.4.peg.2033"/>
<keyword evidence="2" id="KW-0808">Transferase</keyword>
<protein>
    <submittedName>
        <fullName evidence="2">Acetyltransferase</fullName>
    </submittedName>
</protein>
<gene>
    <name evidence="2" type="ORF">IV66_GL001980</name>
</gene>
<dbReference type="InterPro" id="IPR051908">
    <property type="entry name" value="Ribosomal_N-acetyltransferase"/>
</dbReference>
<organism evidence="2 3">
    <name type="scientific">Ligilactobacillus pobuzihii</name>
    <dbReference type="NCBI Taxonomy" id="449659"/>
    <lineage>
        <taxon>Bacteria</taxon>
        <taxon>Bacillati</taxon>
        <taxon>Bacillota</taxon>
        <taxon>Bacilli</taxon>
        <taxon>Lactobacillales</taxon>
        <taxon>Lactobacillaceae</taxon>
        <taxon>Ligilactobacillus</taxon>
    </lineage>
</organism>
<proteinExistence type="predicted"/>
<dbReference type="EMBL" id="JQCN01000006">
    <property type="protein sequence ID" value="KRO01660.1"/>
    <property type="molecule type" value="Genomic_DNA"/>
</dbReference>
<feature type="domain" description="N-acetyltransferase" evidence="1">
    <location>
        <begin position="3"/>
        <end position="113"/>
    </location>
</feature>
<accession>A0A0R2LN13</accession>
<evidence type="ECO:0000259" key="1">
    <source>
        <dbReference type="Pfam" id="PF13302"/>
    </source>
</evidence>
<sequence length="151" mass="17580">MPWVKKIKNVEDEKKTLNKIIEHFGTRYSLNTIILLQNQPAGSINFNNFQDSNKSTEIVYRLATKFVGKGIVHRVISSMYNLDFNDYEVNKIVLLAAVENQKSNLTAQRAGFHLDGVLRADELLQNVFHDENTYIHYLKMNGTQRNKFRIY</sequence>
<dbReference type="PANTHER" id="PTHR43441:SF11">
    <property type="entry name" value="RIBOSOMAL-PROTEIN-SERINE ACETYLTRANSFERASE"/>
    <property type="match status" value="1"/>
</dbReference>
<comment type="caution">
    <text evidence="2">The sequence shown here is derived from an EMBL/GenBank/DDBJ whole genome shotgun (WGS) entry which is preliminary data.</text>
</comment>
<evidence type="ECO:0000313" key="2">
    <source>
        <dbReference type="EMBL" id="KRO01660.1"/>
    </source>
</evidence>
<dbReference type="GO" id="GO:0008999">
    <property type="term" value="F:protein-N-terminal-alanine acetyltransferase activity"/>
    <property type="evidence" value="ECO:0007669"/>
    <property type="project" value="TreeGrafter"/>
</dbReference>
<dbReference type="STRING" id="449659.IV66_GL001980"/>
<dbReference type="SUPFAM" id="SSF55729">
    <property type="entry name" value="Acyl-CoA N-acyltransferases (Nat)"/>
    <property type="match status" value="1"/>
</dbReference>
<dbReference type="GO" id="GO:1990189">
    <property type="term" value="F:protein N-terminal-serine acetyltransferase activity"/>
    <property type="evidence" value="ECO:0007669"/>
    <property type="project" value="TreeGrafter"/>
</dbReference>
<keyword evidence="3" id="KW-1185">Reference proteome</keyword>
<reference evidence="2 3" key="1">
    <citation type="journal article" date="2015" name="Genome Announc.">
        <title>Expanding the biotechnology potential of lactobacilli through comparative genomics of 213 strains and associated genera.</title>
        <authorList>
            <person name="Sun Z."/>
            <person name="Harris H.M."/>
            <person name="McCann A."/>
            <person name="Guo C."/>
            <person name="Argimon S."/>
            <person name="Zhang W."/>
            <person name="Yang X."/>
            <person name="Jeffery I.B."/>
            <person name="Cooney J.C."/>
            <person name="Kagawa T.F."/>
            <person name="Liu W."/>
            <person name="Song Y."/>
            <person name="Salvetti E."/>
            <person name="Wrobel A."/>
            <person name="Rasinkangas P."/>
            <person name="Parkhill J."/>
            <person name="Rea M.C."/>
            <person name="O'Sullivan O."/>
            <person name="Ritari J."/>
            <person name="Douillard F.P."/>
            <person name="Paul Ross R."/>
            <person name="Yang R."/>
            <person name="Briner A.E."/>
            <person name="Felis G.E."/>
            <person name="de Vos W.M."/>
            <person name="Barrangou R."/>
            <person name="Klaenhammer T.R."/>
            <person name="Caufield P.W."/>
            <person name="Cui Y."/>
            <person name="Zhang H."/>
            <person name="O'Toole P.W."/>
        </authorList>
    </citation>
    <scope>NUCLEOTIDE SEQUENCE [LARGE SCALE GENOMIC DNA]</scope>
    <source>
        <strain evidence="2 3">NBRC 103219</strain>
    </source>
</reference>
<dbReference type="RefSeq" id="WP_225429670.1">
    <property type="nucleotide sequence ID" value="NZ_BJYB01000019.1"/>
</dbReference>
<dbReference type="InterPro" id="IPR000182">
    <property type="entry name" value="GNAT_dom"/>
</dbReference>